<evidence type="ECO:0000313" key="2">
    <source>
        <dbReference type="Proteomes" id="UP000006038"/>
    </source>
</evidence>
<keyword evidence="2" id="KW-1185">Reference proteome</keyword>
<proteinExistence type="predicted"/>
<reference evidence="1" key="1">
    <citation type="journal article" date="2013" name="Nat. Commun.">
        <title>Whole-genome sequencing of Oryza brachyantha reveals mechanisms underlying Oryza genome evolution.</title>
        <authorList>
            <person name="Chen J."/>
            <person name="Huang Q."/>
            <person name="Gao D."/>
            <person name="Wang J."/>
            <person name="Lang Y."/>
            <person name="Liu T."/>
            <person name="Li B."/>
            <person name="Bai Z."/>
            <person name="Luis Goicoechea J."/>
            <person name="Liang C."/>
            <person name="Chen C."/>
            <person name="Zhang W."/>
            <person name="Sun S."/>
            <person name="Liao Y."/>
            <person name="Zhang X."/>
            <person name="Yang L."/>
            <person name="Song C."/>
            <person name="Wang M."/>
            <person name="Shi J."/>
            <person name="Liu G."/>
            <person name="Liu J."/>
            <person name="Zhou H."/>
            <person name="Zhou W."/>
            <person name="Yu Q."/>
            <person name="An N."/>
            <person name="Chen Y."/>
            <person name="Cai Q."/>
            <person name="Wang B."/>
            <person name="Liu B."/>
            <person name="Min J."/>
            <person name="Huang Y."/>
            <person name="Wu H."/>
            <person name="Li Z."/>
            <person name="Zhang Y."/>
            <person name="Yin Y."/>
            <person name="Song W."/>
            <person name="Jiang J."/>
            <person name="Jackson S.A."/>
            <person name="Wing R.A."/>
            <person name="Wang J."/>
            <person name="Chen M."/>
        </authorList>
    </citation>
    <scope>NUCLEOTIDE SEQUENCE [LARGE SCALE GENOMIC DNA]</scope>
    <source>
        <strain evidence="1">cv. IRGC 101232</strain>
    </source>
</reference>
<evidence type="ECO:0000313" key="1">
    <source>
        <dbReference type="EnsemblPlants" id="OB01G19650.1"/>
    </source>
</evidence>
<organism evidence="1">
    <name type="scientific">Oryza brachyantha</name>
    <name type="common">malo sina</name>
    <dbReference type="NCBI Taxonomy" id="4533"/>
    <lineage>
        <taxon>Eukaryota</taxon>
        <taxon>Viridiplantae</taxon>
        <taxon>Streptophyta</taxon>
        <taxon>Embryophyta</taxon>
        <taxon>Tracheophyta</taxon>
        <taxon>Spermatophyta</taxon>
        <taxon>Magnoliopsida</taxon>
        <taxon>Liliopsida</taxon>
        <taxon>Poales</taxon>
        <taxon>Poaceae</taxon>
        <taxon>BOP clade</taxon>
        <taxon>Oryzoideae</taxon>
        <taxon>Oryzeae</taxon>
        <taxon>Oryzinae</taxon>
        <taxon>Oryza</taxon>
    </lineage>
</organism>
<dbReference type="EnsemblPlants" id="OB01G19650.1">
    <property type="protein sequence ID" value="OB01G19650.1"/>
    <property type="gene ID" value="OB01G19650"/>
</dbReference>
<dbReference type="AlphaFoldDB" id="J3KYA9"/>
<name>J3KYA9_ORYBR</name>
<dbReference type="Proteomes" id="UP000006038">
    <property type="component" value="Chromosome 1"/>
</dbReference>
<reference evidence="1" key="2">
    <citation type="submission" date="2013-04" db="UniProtKB">
        <authorList>
            <consortium name="EnsemblPlants"/>
        </authorList>
    </citation>
    <scope>IDENTIFICATION</scope>
</reference>
<sequence>MAIIDNTLGKPRWKFWRGYISIDKGLFRTQDLHDLQNTVIGKNVYDFDRNIKQTIEKHMENIETII</sequence>
<dbReference type="HOGENOM" id="CLU_2835214_0_0_1"/>
<dbReference type="Gramene" id="OB01G19650.1">
    <property type="protein sequence ID" value="OB01G19650.1"/>
    <property type="gene ID" value="OB01G19650"/>
</dbReference>
<protein>
    <submittedName>
        <fullName evidence="1">Uncharacterized protein</fullName>
    </submittedName>
</protein>
<accession>J3KYA9</accession>